<dbReference type="OrthoDB" id="411064at2759"/>
<dbReference type="EnsemblProtists" id="EKX53596">
    <property type="protein sequence ID" value="EKX53596"/>
    <property type="gene ID" value="GUITHDRAFT_100580"/>
</dbReference>
<dbReference type="Proteomes" id="UP000011087">
    <property type="component" value="Unassembled WGS sequence"/>
</dbReference>
<evidence type="ECO:0000256" key="1">
    <source>
        <dbReference type="SAM" id="MobiDB-lite"/>
    </source>
</evidence>
<dbReference type="RefSeq" id="XP_005840576.1">
    <property type="nucleotide sequence ID" value="XM_005840519.1"/>
</dbReference>
<dbReference type="AlphaFoldDB" id="L1JYE1"/>
<proteinExistence type="predicted"/>
<evidence type="ECO:0000313" key="3">
    <source>
        <dbReference type="EnsemblProtists" id="EKX53596"/>
    </source>
</evidence>
<accession>L1JYE1</accession>
<name>L1JYE1_GUITC</name>
<feature type="compositionally biased region" description="Acidic residues" evidence="1">
    <location>
        <begin position="34"/>
        <end position="46"/>
    </location>
</feature>
<dbReference type="EMBL" id="JH992969">
    <property type="protein sequence ID" value="EKX53596.1"/>
    <property type="molecule type" value="Genomic_DNA"/>
</dbReference>
<keyword evidence="4" id="KW-1185">Reference proteome</keyword>
<reference evidence="3" key="3">
    <citation type="submission" date="2015-06" db="UniProtKB">
        <authorList>
            <consortium name="EnsemblProtists"/>
        </authorList>
    </citation>
    <scope>IDENTIFICATION</scope>
</reference>
<feature type="compositionally biased region" description="Basic and acidic residues" evidence="1">
    <location>
        <begin position="12"/>
        <end position="33"/>
    </location>
</feature>
<dbReference type="PaxDb" id="55529-EKX53596"/>
<evidence type="ECO:0000313" key="4">
    <source>
        <dbReference type="Proteomes" id="UP000011087"/>
    </source>
</evidence>
<feature type="region of interest" description="Disordered" evidence="1">
    <location>
        <begin position="1"/>
        <end position="47"/>
    </location>
</feature>
<reference evidence="2 4" key="1">
    <citation type="journal article" date="2012" name="Nature">
        <title>Algal genomes reveal evolutionary mosaicism and the fate of nucleomorphs.</title>
        <authorList>
            <consortium name="DOE Joint Genome Institute"/>
            <person name="Curtis B.A."/>
            <person name="Tanifuji G."/>
            <person name="Burki F."/>
            <person name="Gruber A."/>
            <person name="Irimia M."/>
            <person name="Maruyama S."/>
            <person name="Arias M.C."/>
            <person name="Ball S.G."/>
            <person name="Gile G.H."/>
            <person name="Hirakawa Y."/>
            <person name="Hopkins J.F."/>
            <person name="Kuo A."/>
            <person name="Rensing S.A."/>
            <person name="Schmutz J."/>
            <person name="Symeonidi A."/>
            <person name="Elias M."/>
            <person name="Eveleigh R.J."/>
            <person name="Herman E.K."/>
            <person name="Klute M.J."/>
            <person name="Nakayama T."/>
            <person name="Obornik M."/>
            <person name="Reyes-Prieto A."/>
            <person name="Armbrust E.V."/>
            <person name="Aves S.J."/>
            <person name="Beiko R.G."/>
            <person name="Coutinho P."/>
            <person name="Dacks J.B."/>
            <person name="Durnford D.G."/>
            <person name="Fast N.M."/>
            <person name="Green B.R."/>
            <person name="Grisdale C.J."/>
            <person name="Hempel F."/>
            <person name="Henrissat B."/>
            <person name="Hoppner M.P."/>
            <person name="Ishida K."/>
            <person name="Kim E."/>
            <person name="Koreny L."/>
            <person name="Kroth P.G."/>
            <person name="Liu Y."/>
            <person name="Malik S.B."/>
            <person name="Maier U.G."/>
            <person name="McRose D."/>
            <person name="Mock T."/>
            <person name="Neilson J.A."/>
            <person name="Onodera N.T."/>
            <person name="Poole A.M."/>
            <person name="Pritham E.J."/>
            <person name="Richards T.A."/>
            <person name="Rocap G."/>
            <person name="Roy S.W."/>
            <person name="Sarai C."/>
            <person name="Schaack S."/>
            <person name="Shirato S."/>
            <person name="Slamovits C.H."/>
            <person name="Spencer D.F."/>
            <person name="Suzuki S."/>
            <person name="Worden A.Z."/>
            <person name="Zauner S."/>
            <person name="Barry K."/>
            <person name="Bell C."/>
            <person name="Bharti A.K."/>
            <person name="Crow J.A."/>
            <person name="Grimwood J."/>
            <person name="Kramer R."/>
            <person name="Lindquist E."/>
            <person name="Lucas S."/>
            <person name="Salamov A."/>
            <person name="McFadden G.I."/>
            <person name="Lane C.E."/>
            <person name="Keeling P.J."/>
            <person name="Gray M.W."/>
            <person name="Grigoriev I.V."/>
            <person name="Archibald J.M."/>
        </authorList>
    </citation>
    <scope>NUCLEOTIDE SEQUENCE</scope>
    <source>
        <strain evidence="2 4">CCMP2712</strain>
    </source>
</reference>
<protein>
    <submittedName>
        <fullName evidence="2 3">Uncharacterized protein</fullName>
    </submittedName>
</protein>
<dbReference type="GeneID" id="17310585"/>
<evidence type="ECO:0000313" key="2">
    <source>
        <dbReference type="EMBL" id="EKX53596.1"/>
    </source>
</evidence>
<dbReference type="HOGENOM" id="CLU_1716735_0_0_1"/>
<organism evidence="2">
    <name type="scientific">Guillardia theta (strain CCMP2712)</name>
    <name type="common">Cryptophyte</name>
    <dbReference type="NCBI Taxonomy" id="905079"/>
    <lineage>
        <taxon>Eukaryota</taxon>
        <taxon>Cryptophyceae</taxon>
        <taxon>Pyrenomonadales</taxon>
        <taxon>Geminigeraceae</taxon>
        <taxon>Guillardia</taxon>
    </lineage>
</organism>
<gene>
    <name evidence="2" type="ORF">GUITHDRAFT_100580</name>
</gene>
<reference evidence="4" key="2">
    <citation type="submission" date="2012-11" db="EMBL/GenBank/DDBJ databases">
        <authorList>
            <person name="Kuo A."/>
            <person name="Curtis B.A."/>
            <person name="Tanifuji G."/>
            <person name="Burki F."/>
            <person name="Gruber A."/>
            <person name="Irimia M."/>
            <person name="Maruyama S."/>
            <person name="Arias M.C."/>
            <person name="Ball S.G."/>
            <person name="Gile G.H."/>
            <person name="Hirakawa Y."/>
            <person name="Hopkins J.F."/>
            <person name="Rensing S.A."/>
            <person name="Schmutz J."/>
            <person name="Symeonidi A."/>
            <person name="Elias M."/>
            <person name="Eveleigh R.J."/>
            <person name="Herman E.K."/>
            <person name="Klute M.J."/>
            <person name="Nakayama T."/>
            <person name="Obornik M."/>
            <person name="Reyes-Prieto A."/>
            <person name="Armbrust E.V."/>
            <person name="Aves S.J."/>
            <person name="Beiko R.G."/>
            <person name="Coutinho P."/>
            <person name="Dacks J.B."/>
            <person name="Durnford D.G."/>
            <person name="Fast N.M."/>
            <person name="Green B.R."/>
            <person name="Grisdale C."/>
            <person name="Hempe F."/>
            <person name="Henrissat B."/>
            <person name="Hoppner M.P."/>
            <person name="Ishida K.-I."/>
            <person name="Kim E."/>
            <person name="Koreny L."/>
            <person name="Kroth P.G."/>
            <person name="Liu Y."/>
            <person name="Malik S.-B."/>
            <person name="Maier U.G."/>
            <person name="McRose D."/>
            <person name="Mock T."/>
            <person name="Neilson J.A."/>
            <person name="Onodera N.T."/>
            <person name="Poole A.M."/>
            <person name="Pritham E.J."/>
            <person name="Richards T.A."/>
            <person name="Rocap G."/>
            <person name="Roy S.W."/>
            <person name="Sarai C."/>
            <person name="Schaack S."/>
            <person name="Shirato S."/>
            <person name="Slamovits C.H."/>
            <person name="Spencer D.F."/>
            <person name="Suzuki S."/>
            <person name="Worden A.Z."/>
            <person name="Zauner S."/>
            <person name="Barry K."/>
            <person name="Bell C."/>
            <person name="Bharti A.K."/>
            <person name="Crow J.A."/>
            <person name="Grimwood J."/>
            <person name="Kramer R."/>
            <person name="Lindquist E."/>
            <person name="Lucas S."/>
            <person name="Salamov A."/>
            <person name="McFadden G.I."/>
            <person name="Lane C.E."/>
            <person name="Keeling P.J."/>
            <person name="Gray M.W."/>
            <person name="Grigoriev I.V."/>
            <person name="Archibald J.M."/>
        </authorList>
    </citation>
    <scope>NUCLEOTIDE SEQUENCE</scope>
    <source>
        <strain evidence="4">CCMP2712</strain>
    </source>
</reference>
<sequence>MRLVSFAMQRRRGMEGDGEGESRKSTGSEHNDVGDDDDDDEEEADEEVHFGAIMDDNEHICDLTASLPRQWQPLDSIAFLQRGADALRRADEAMSERANLIPLSQVRLLAPVTNPGKVIVVENVIVGGDKGADDEKVGQQHVGKSCFTIANIF</sequence>
<dbReference type="KEGG" id="gtt:GUITHDRAFT_100580"/>